<dbReference type="EMBL" id="CAJNOV010016337">
    <property type="protein sequence ID" value="CAF1588797.1"/>
    <property type="molecule type" value="Genomic_DNA"/>
</dbReference>
<dbReference type="InterPro" id="IPR000477">
    <property type="entry name" value="RT_dom"/>
</dbReference>
<dbReference type="FunFam" id="3.30.70.270:FF:000020">
    <property type="entry name" value="Transposon Tf2-6 polyprotein-like Protein"/>
    <property type="match status" value="1"/>
</dbReference>
<dbReference type="Gene3D" id="3.30.70.270">
    <property type="match status" value="2"/>
</dbReference>
<dbReference type="Pfam" id="PF17919">
    <property type="entry name" value="RT_RNaseH_2"/>
    <property type="match status" value="1"/>
</dbReference>
<dbReference type="PANTHER" id="PTHR33064">
    <property type="entry name" value="POL PROTEIN"/>
    <property type="match status" value="1"/>
</dbReference>
<dbReference type="InterPro" id="IPR043502">
    <property type="entry name" value="DNA/RNA_pol_sf"/>
</dbReference>
<dbReference type="PROSITE" id="PS50878">
    <property type="entry name" value="RT_POL"/>
    <property type="match status" value="1"/>
</dbReference>
<dbReference type="PANTHER" id="PTHR33064:SF37">
    <property type="entry name" value="RIBONUCLEASE H"/>
    <property type="match status" value="1"/>
</dbReference>
<accession>A0A815ZRM2</accession>
<proteinExistence type="predicted"/>
<dbReference type="Proteomes" id="UP000663855">
    <property type="component" value="Unassembled WGS sequence"/>
</dbReference>
<dbReference type="AlphaFoldDB" id="A0A815ZRM2"/>
<feature type="domain" description="Reverse transcriptase" evidence="1">
    <location>
        <begin position="1"/>
        <end position="131"/>
    </location>
</feature>
<dbReference type="SUPFAM" id="SSF56672">
    <property type="entry name" value="DNA/RNA polymerases"/>
    <property type="match status" value="1"/>
</dbReference>
<dbReference type="EMBL" id="CAJOBH010017788">
    <property type="protein sequence ID" value="CAF4201702.1"/>
    <property type="molecule type" value="Genomic_DNA"/>
</dbReference>
<comment type="caution">
    <text evidence="2">The sequence shown here is derived from an EMBL/GenBank/DDBJ whole genome shotgun (WGS) entry which is preliminary data.</text>
</comment>
<gene>
    <name evidence="3" type="ORF">BYL167_LOCUS23672</name>
    <name evidence="2" type="ORF">CJN711_LOCUS33798</name>
</gene>
<dbReference type="Pfam" id="PF00078">
    <property type="entry name" value="RVT_1"/>
    <property type="match status" value="1"/>
</dbReference>
<protein>
    <recommendedName>
        <fullName evidence="1">Reverse transcriptase domain-containing protein</fullName>
    </recommendedName>
</protein>
<sequence>MELALQTLGAGYHFFSKLDLKSGFWQFPINVKYRFKTAFITPFGLYEWNVLPQDLRNAPPSFQRIMNKVLSSCIDFSLVYLDDIVIFSRSYHEHLVHLEKVLNALKLHNLTLNSTKCQIVQQTIEYLGYVISSKTITSLPEKIKSVVLFPEPKSLAQANRFIGGLSWYRKFIPQFASIAAPIHTVINLSKSQRYKFKWCDDQSKSFYDLKNALTSRPLMLDFPDDTQPILLSTDASETGLGGILYQEINDVKRIPYYHSELLSRSQKRFHPIELEALAIFKCITRMKSFLLGRDIIIFTDNCPLCHMMNKTISNKRVEKFSLLLQEFNITQLIHVQGKHNCQPDYLSRHPISATSTNVSSCSLQQPQSSSDLSSSSTPITTSSSSTIELFDITQLQEHHNNDIRIQKIINDLKHNQHISFELKDGILYKLQSRSHDKIKHKLIYVPSSMINSLFVSYHDNPFIGDHFAILYNTSRQKRPGSLHPVRPPDGANELLGIDFCGPFPLTPTDNK</sequence>
<evidence type="ECO:0000313" key="4">
    <source>
        <dbReference type="Proteomes" id="UP000663855"/>
    </source>
</evidence>
<dbReference type="Proteomes" id="UP000681967">
    <property type="component" value="Unassembled WGS sequence"/>
</dbReference>
<dbReference type="InterPro" id="IPR043128">
    <property type="entry name" value="Rev_trsase/Diguanyl_cyclase"/>
</dbReference>
<evidence type="ECO:0000313" key="2">
    <source>
        <dbReference type="EMBL" id="CAF1588797.1"/>
    </source>
</evidence>
<organism evidence="2 4">
    <name type="scientific">Rotaria magnacalcarata</name>
    <dbReference type="NCBI Taxonomy" id="392030"/>
    <lineage>
        <taxon>Eukaryota</taxon>
        <taxon>Metazoa</taxon>
        <taxon>Spiralia</taxon>
        <taxon>Gnathifera</taxon>
        <taxon>Rotifera</taxon>
        <taxon>Eurotatoria</taxon>
        <taxon>Bdelloidea</taxon>
        <taxon>Philodinida</taxon>
        <taxon>Philodinidae</taxon>
        <taxon>Rotaria</taxon>
    </lineage>
</organism>
<dbReference type="CDD" id="cd09274">
    <property type="entry name" value="RNase_HI_RT_Ty3"/>
    <property type="match status" value="1"/>
</dbReference>
<dbReference type="InterPro" id="IPR051320">
    <property type="entry name" value="Viral_Replic_Matur_Polypro"/>
</dbReference>
<evidence type="ECO:0000313" key="3">
    <source>
        <dbReference type="EMBL" id="CAF4201702.1"/>
    </source>
</evidence>
<dbReference type="Gene3D" id="3.10.10.10">
    <property type="entry name" value="HIV Type 1 Reverse Transcriptase, subunit A, domain 1"/>
    <property type="match status" value="1"/>
</dbReference>
<reference evidence="2" key="1">
    <citation type="submission" date="2021-02" db="EMBL/GenBank/DDBJ databases">
        <authorList>
            <person name="Nowell W R."/>
        </authorList>
    </citation>
    <scope>NUCLEOTIDE SEQUENCE</scope>
</reference>
<dbReference type="InterPro" id="IPR041577">
    <property type="entry name" value="RT_RNaseH_2"/>
</dbReference>
<evidence type="ECO:0000259" key="1">
    <source>
        <dbReference type="PROSITE" id="PS50878"/>
    </source>
</evidence>
<dbReference type="CDD" id="cd01647">
    <property type="entry name" value="RT_LTR"/>
    <property type="match status" value="1"/>
</dbReference>
<name>A0A815ZRM2_9BILA</name>